<dbReference type="InterPro" id="IPR038460">
    <property type="entry name" value="AcetylCoA_hyd_C_sf"/>
</dbReference>
<name>A0ABS0LIT4_9LACT</name>
<dbReference type="InterPro" id="IPR046433">
    <property type="entry name" value="ActCoA_hydro"/>
</dbReference>
<dbReference type="PANTHER" id="PTHR21432">
    <property type="entry name" value="ACETYL-COA HYDROLASE-RELATED"/>
    <property type="match status" value="1"/>
</dbReference>
<dbReference type="Pfam" id="PF13336">
    <property type="entry name" value="AcetylCoA_hyd_C"/>
    <property type="match status" value="1"/>
</dbReference>
<dbReference type="InterPro" id="IPR037171">
    <property type="entry name" value="NagB/RpiA_transferase-like"/>
</dbReference>
<dbReference type="Gene3D" id="3.40.1080.20">
    <property type="entry name" value="Acetyl-CoA hydrolase/transferase C-terminal domain"/>
    <property type="match status" value="1"/>
</dbReference>
<dbReference type="EMBL" id="JACCEL010000010">
    <property type="protein sequence ID" value="MBG9978173.1"/>
    <property type="molecule type" value="Genomic_DNA"/>
</dbReference>
<comment type="caution">
    <text evidence="2">The sequence shown here is derived from an EMBL/GenBank/DDBJ whole genome shotgun (WGS) entry which is preliminary data.</text>
</comment>
<dbReference type="RefSeq" id="WP_197104348.1">
    <property type="nucleotide sequence ID" value="NZ_JACCEL010000010.1"/>
</dbReference>
<organism evidence="2 3">
    <name type="scientific">Ruoffia tabacinasalis</name>
    <dbReference type="NCBI Taxonomy" id="87458"/>
    <lineage>
        <taxon>Bacteria</taxon>
        <taxon>Bacillati</taxon>
        <taxon>Bacillota</taxon>
        <taxon>Bacilli</taxon>
        <taxon>Lactobacillales</taxon>
        <taxon>Aerococcaceae</taxon>
        <taxon>Ruoffia</taxon>
    </lineage>
</organism>
<evidence type="ECO:0000313" key="2">
    <source>
        <dbReference type="EMBL" id="MBG9978173.1"/>
    </source>
</evidence>
<sequence>MSVTGKYFINSSVQVDFLGQCNSERVQDTYYSSTGGQADFTKGVRLSQAGKGIICLYSTAKNDSISTIVPVLHAGSPVSTTKNDIDTIVTEYGAAQLKGKTVFERTEALINIAHPKFRDELRQQAIDMGYLEAEKLFAATV</sequence>
<dbReference type="Proteomes" id="UP000823401">
    <property type="component" value="Unassembled WGS sequence"/>
</dbReference>
<reference evidence="2 3" key="1">
    <citation type="submission" date="2020-07" db="EMBL/GenBank/DDBJ databases">
        <title>Facklamia lactis sp. nov., isolated from raw milk.</title>
        <authorList>
            <person name="Doll E.V."/>
            <person name="Huptas C."/>
            <person name="Staib L."/>
            <person name="Wenning M."/>
            <person name="Scherer S."/>
        </authorList>
    </citation>
    <scope>NUCLEOTIDE SEQUENCE [LARGE SCALE GENOMIC DNA]</scope>
    <source>
        <strain evidence="2 3">DSM 104272</strain>
    </source>
</reference>
<gene>
    <name evidence="2" type="ORF">HYQ42_05165</name>
</gene>
<dbReference type="PANTHER" id="PTHR21432:SF20">
    <property type="entry name" value="ACETYL-COA HYDROLASE"/>
    <property type="match status" value="1"/>
</dbReference>
<accession>A0ABS0LIT4</accession>
<proteinExistence type="predicted"/>
<evidence type="ECO:0000259" key="1">
    <source>
        <dbReference type="Pfam" id="PF13336"/>
    </source>
</evidence>
<protein>
    <recommendedName>
        <fullName evidence="1">Acetyl-CoA hydrolase/transferase C-terminal domain-containing protein</fullName>
    </recommendedName>
</protein>
<dbReference type="SUPFAM" id="SSF100950">
    <property type="entry name" value="NagB/RpiA/CoA transferase-like"/>
    <property type="match status" value="1"/>
</dbReference>
<dbReference type="InterPro" id="IPR026888">
    <property type="entry name" value="AcetylCoA_hyd_C"/>
</dbReference>
<evidence type="ECO:0000313" key="3">
    <source>
        <dbReference type="Proteomes" id="UP000823401"/>
    </source>
</evidence>
<keyword evidence="3" id="KW-1185">Reference proteome</keyword>
<feature type="domain" description="Acetyl-CoA hydrolase/transferase C-terminal" evidence="1">
    <location>
        <begin position="7"/>
        <end position="125"/>
    </location>
</feature>